<dbReference type="InterPro" id="IPR010385">
    <property type="entry name" value="DUF982"/>
</dbReference>
<protein>
    <recommendedName>
        <fullName evidence="7">DUF982 domain-containing protein</fullName>
    </recommendedName>
</protein>
<evidence type="ECO:0000313" key="2">
    <source>
        <dbReference type="EMBL" id="MBB4414268.1"/>
    </source>
</evidence>
<name>A0A7W6SCF1_9HYPH</name>
<dbReference type="Proteomes" id="UP000576087">
    <property type="component" value="Unassembled WGS sequence"/>
</dbReference>
<dbReference type="EMBL" id="JACIGW010000008">
    <property type="protein sequence ID" value="MBB4351156.1"/>
    <property type="molecule type" value="Genomic_DNA"/>
</dbReference>
<evidence type="ECO:0000313" key="6">
    <source>
        <dbReference type="Proteomes" id="UP000576087"/>
    </source>
</evidence>
<proteinExistence type="predicted"/>
<evidence type="ECO:0000313" key="5">
    <source>
        <dbReference type="Proteomes" id="UP000524535"/>
    </source>
</evidence>
<dbReference type="Pfam" id="PF06169">
    <property type="entry name" value="DUF982"/>
    <property type="match status" value="1"/>
</dbReference>
<organism evidence="1 4">
    <name type="scientific">Aliirhizobium cellulosilyticum</name>
    <dbReference type="NCBI Taxonomy" id="393664"/>
    <lineage>
        <taxon>Bacteria</taxon>
        <taxon>Pseudomonadati</taxon>
        <taxon>Pseudomonadota</taxon>
        <taxon>Alphaproteobacteria</taxon>
        <taxon>Hyphomicrobiales</taxon>
        <taxon>Rhizobiaceae</taxon>
        <taxon>Aliirhizobium</taxon>
    </lineage>
</organism>
<comment type="caution">
    <text evidence="1">The sequence shown here is derived from an EMBL/GenBank/DDBJ whole genome shotgun (WGS) entry which is preliminary data.</text>
</comment>
<dbReference type="EMBL" id="JACIHM010000009">
    <property type="protein sequence ID" value="MBB4448884.1"/>
    <property type="molecule type" value="Genomic_DNA"/>
</dbReference>
<dbReference type="AlphaFoldDB" id="A0A7W6SCF1"/>
<evidence type="ECO:0008006" key="7">
    <source>
        <dbReference type="Google" id="ProtNLM"/>
    </source>
</evidence>
<dbReference type="EMBL" id="JACIGY010000009">
    <property type="protein sequence ID" value="MBB4414268.1"/>
    <property type="molecule type" value="Genomic_DNA"/>
</dbReference>
<dbReference type="Gene3D" id="6.10.250.730">
    <property type="match status" value="1"/>
</dbReference>
<dbReference type="RefSeq" id="WP_183828992.1">
    <property type="nucleotide sequence ID" value="NZ_JACIGW010000008.1"/>
</dbReference>
<evidence type="ECO:0000313" key="1">
    <source>
        <dbReference type="EMBL" id="MBB4351156.1"/>
    </source>
</evidence>
<accession>A0A7W6SCF1</accession>
<reference evidence="4 5" key="1">
    <citation type="submission" date="2020-08" db="EMBL/GenBank/DDBJ databases">
        <title>Genomic Encyclopedia of Type Strains, Phase IV (KMG-V): Genome sequencing to study the core and pangenomes of soil and plant-associated prokaryotes.</title>
        <authorList>
            <person name="Whitman W."/>
        </authorList>
    </citation>
    <scope>NUCLEOTIDE SEQUENCE [LARGE SCALE GENOMIC DNA]</scope>
    <source>
        <strain evidence="2 5">SEMIA 444</strain>
        <strain evidence="1 4">SEMIA 448</strain>
        <strain evidence="3 6">SEMIA 452</strain>
    </source>
</reference>
<sequence>MQNDLWEVTYEISLDCGDHFKRVGNSREALEVLMTCWPRPAGKNFKVAKKACLGALKGNVSSVVAAQAFLSAAKEVGLLRP</sequence>
<evidence type="ECO:0000313" key="4">
    <source>
        <dbReference type="Proteomes" id="UP000520770"/>
    </source>
</evidence>
<keyword evidence="5" id="KW-1185">Reference proteome</keyword>
<evidence type="ECO:0000313" key="3">
    <source>
        <dbReference type="EMBL" id="MBB4448884.1"/>
    </source>
</evidence>
<dbReference type="Proteomes" id="UP000520770">
    <property type="component" value="Unassembled WGS sequence"/>
</dbReference>
<gene>
    <name evidence="2" type="ORF">GGE31_004810</name>
    <name evidence="1" type="ORF">GGE33_004934</name>
    <name evidence="3" type="ORF">GGE35_004734</name>
</gene>
<dbReference type="Proteomes" id="UP000524535">
    <property type="component" value="Unassembled WGS sequence"/>
</dbReference>